<evidence type="ECO:0000313" key="9">
    <source>
        <dbReference type="EMBL" id="MBO1305165.1"/>
    </source>
</evidence>
<proteinExistence type="inferred from homology"/>
<evidence type="ECO:0000256" key="7">
    <source>
        <dbReference type="ARBA" id="ARBA00023136"/>
    </source>
</evidence>
<dbReference type="PANTHER" id="PTHR37819:SF1">
    <property type="entry name" value="PROTEIN PSIE"/>
    <property type="match status" value="1"/>
</dbReference>
<dbReference type="Pfam" id="PF06146">
    <property type="entry name" value="PsiE"/>
    <property type="match status" value="1"/>
</dbReference>
<keyword evidence="10" id="KW-1185">Reference proteome</keyword>
<protein>
    <recommendedName>
        <fullName evidence="3">Protein PsiE</fullName>
    </recommendedName>
</protein>
<evidence type="ECO:0000256" key="1">
    <source>
        <dbReference type="ARBA" id="ARBA00004429"/>
    </source>
</evidence>
<keyword evidence="5 8" id="KW-0812">Transmembrane</keyword>
<comment type="caution">
    <text evidence="9">The sequence shown here is derived from an EMBL/GenBank/DDBJ whole genome shotgun (WGS) entry which is preliminary data.</text>
</comment>
<keyword evidence="4" id="KW-1003">Cell membrane</keyword>
<organism evidence="9 10">
    <name type="scientific">Candidatus Enterococcus moelleringii</name>
    <dbReference type="NCBI Taxonomy" id="2815325"/>
    <lineage>
        <taxon>Bacteria</taxon>
        <taxon>Bacillati</taxon>
        <taxon>Bacillota</taxon>
        <taxon>Bacilli</taxon>
        <taxon>Lactobacillales</taxon>
        <taxon>Enterococcaceae</taxon>
        <taxon>Enterococcus</taxon>
    </lineage>
</organism>
<keyword evidence="7 8" id="KW-0472">Membrane</keyword>
<gene>
    <name evidence="9" type="ORF">JZO70_03260</name>
</gene>
<evidence type="ECO:0000256" key="2">
    <source>
        <dbReference type="ARBA" id="ARBA00005632"/>
    </source>
</evidence>
<keyword evidence="6 8" id="KW-1133">Transmembrane helix</keyword>
<reference evidence="9 10" key="1">
    <citation type="submission" date="2021-03" db="EMBL/GenBank/DDBJ databases">
        <title>Enterococcal diversity collection.</title>
        <authorList>
            <person name="Gilmore M.S."/>
            <person name="Schwartzman J."/>
            <person name="Van Tyne D."/>
            <person name="Martin M."/>
            <person name="Earl A.M."/>
            <person name="Manson A.L."/>
            <person name="Straub T."/>
            <person name="Salamzade R."/>
            <person name="Saavedra J."/>
            <person name="Lebreton F."/>
            <person name="Prichula J."/>
            <person name="Schaufler K."/>
            <person name="Gaca A."/>
            <person name="Sgardioli B."/>
            <person name="Wagenaar J."/>
            <person name="Strong T."/>
        </authorList>
    </citation>
    <scope>NUCLEOTIDE SEQUENCE [LARGE SCALE GENOMIC DNA]</scope>
    <source>
        <strain evidence="9 10">669A</strain>
    </source>
</reference>
<comment type="subcellular location">
    <subcellularLocation>
        <location evidence="1">Cell inner membrane</location>
        <topology evidence="1">Multi-pass membrane protein</topology>
    </subcellularLocation>
</comment>
<dbReference type="Proteomes" id="UP000664601">
    <property type="component" value="Unassembled WGS sequence"/>
</dbReference>
<dbReference type="PANTHER" id="PTHR37819">
    <property type="entry name" value="PROTEIN PSIE"/>
    <property type="match status" value="1"/>
</dbReference>
<evidence type="ECO:0000313" key="10">
    <source>
        <dbReference type="Proteomes" id="UP000664601"/>
    </source>
</evidence>
<name>A0ABS3L6F1_9ENTE</name>
<evidence type="ECO:0000256" key="5">
    <source>
        <dbReference type="ARBA" id="ARBA00022692"/>
    </source>
</evidence>
<feature type="transmembrane region" description="Helical" evidence="8">
    <location>
        <begin position="48"/>
        <end position="69"/>
    </location>
</feature>
<evidence type="ECO:0000256" key="3">
    <source>
        <dbReference type="ARBA" id="ARBA00021903"/>
    </source>
</evidence>
<dbReference type="InterPro" id="IPR020948">
    <property type="entry name" value="P_starv_induced_PsiE-like"/>
</dbReference>
<sequence>MKERFLSFSCFSPVLVENFSYNERKRGRQSLGNKYNVFEKLVSSVIDVLLGLLIIVVLVVMGEAIFTIITHVIPLATMEELSVLIEEVATLFILLEIILMLLRYVKEGHHIPVRYLILISITAILRELLLAQGDGVESLFLSIAILVLVLVLVLLEKIKAFHKSGEEEL</sequence>
<feature type="transmembrane region" description="Helical" evidence="8">
    <location>
        <begin position="138"/>
        <end position="155"/>
    </location>
</feature>
<accession>A0ABS3L6F1</accession>
<feature type="transmembrane region" description="Helical" evidence="8">
    <location>
        <begin position="81"/>
        <end position="101"/>
    </location>
</feature>
<evidence type="ECO:0000256" key="6">
    <source>
        <dbReference type="ARBA" id="ARBA00022989"/>
    </source>
</evidence>
<evidence type="ECO:0000256" key="8">
    <source>
        <dbReference type="SAM" id="Phobius"/>
    </source>
</evidence>
<feature type="transmembrane region" description="Helical" evidence="8">
    <location>
        <begin position="113"/>
        <end position="132"/>
    </location>
</feature>
<dbReference type="EMBL" id="JAFREM010000004">
    <property type="protein sequence ID" value="MBO1305165.1"/>
    <property type="molecule type" value="Genomic_DNA"/>
</dbReference>
<dbReference type="InterPro" id="IPR009315">
    <property type="entry name" value="P_starv_induced_PsiE"/>
</dbReference>
<evidence type="ECO:0000256" key="4">
    <source>
        <dbReference type="ARBA" id="ARBA00022475"/>
    </source>
</evidence>
<comment type="similarity">
    <text evidence="2">Belongs to the PsiE family.</text>
</comment>